<dbReference type="PIRSF" id="PIRSF038994">
    <property type="entry name" value="NagA"/>
    <property type="match status" value="1"/>
</dbReference>
<evidence type="ECO:0000256" key="2">
    <source>
        <dbReference type="ARBA" id="ARBA00022723"/>
    </source>
</evidence>
<evidence type="ECO:0000313" key="7">
    <source>
        <dbReference type="EMBL" id="GLQ17631.1"/>
    </source>
</evidence>
<name>A0ABQ5UTB7_9HYPH</name>
<reference evidence="7" key="1">
    <citation type="journal article" date="2014" name="Int. J. Syst. Evol. Microbiol.">
        <title>Complete genome of a new Firmicutes species belonging to the dominant human colonic microbiota ('Ruminococcus bicirculans') reveals two chromosomes and a selective capacity to utilize plant glucans.</title>
        <authorList>
            <consortium name="NISC Comparative Sequencing Program"/>
            <person name="Wegmann U."/>
            <person name="Louis P."/>
            <person name="Goesmann A."/>
            <person name="Henrissat B."/>
            <person name="Duncan S.H."/>
            <person name="Flint H.J."/>
        </authorList>
    </citation>
    <scope>NUCLEOTIDE SEQUENCE</scope>
    <source>
        <strain evidence="7">NBRC 107169</strain>
    </source>
</reference>
<dbReference type="Pfam" id="PF01979">
    <property type="entry name" value="Amidohydro_1"/>
    <property type="match status" value="1"/>
</dbReference>
<dbReference type="PANTHER" id="PTHR11113:SF14">
    <property type="entry name" value="N-ACETYLGLUCOSAMINE-6-PHOSPHATE DEACETYLASE"/>
    <property type="match status" value="1"/>
</dbReference>
<dbReference type="SUPFAM" id="SSF51556">
    <property type="entry name" value="Metallo-dependent hydrolases"/>
    <property type="match status" value="1"/>
</dbReference>
<sequence length="398" mass="42305">MGLTTSPVSDSQIDKQHSLLLRNLKLFDGETFQEGKAVLVENGKVSLIVEEDQLRSDVANAEDLGGKLLVPGFVDVQVNGGGGVMFNDEQSTDALATIANGHRKFGTTTLLPTFITDSFENMQAAAGAMQDAIKVGLPGIRGVHFEGPYFSMERRGVHAAEFVRAVDDGALDLFTQDGLGATIVTLAPEQVPADFINALSNAGVRVCAGHTSATYEQAVGGFAAGVSGVTHLYNAMPPMMNREPGLIGAAYDHSDIYCGLIVDGHHLHHSTARTVISCKSTQKIMLVTDAMATVGSDKKSFNLYGTEIFVENGRLATSEGQLAGSDLNMMDAVRLTRDELGVEFGEALRMASLYPATYLGLENQIGKIAVGFDADFALIDEAADKVVRTWIKGKGANS</sequence>
<evidence type="ECO:0000256" key="3">
    <source>
        <dbReference type="ARBA" id="ARBA00022801"/>
    </source>
</evidence>
<dbReference type="Gene3D" id="2.30.40.10">
    <property type="entry name" value="Urease, subunit C, domain 1"/>
    <property type="match status" value="1"/>
</dbReference>
<dbReference type="Proteomes" id="UP001161405">
    <property type="component" value="Unassembled WGS sequence"/>
</dbReference>
<evidence type="ECO:0000259" key="6">
    <source>
        <dbReference type="Pfam" id="PF01979"/>
    </source>
</evidence>
<accession>A0ABQ5UTB7</accession>
<evidence type="ECO:0000256" key="5">
    <source>
        <dbReference type="PIRNR" id="PIRNR038994"/>
    </source>
</evidence>
<protein>
    <submittedName>
        <fullName evidence="7">N-acetylglucosamine-6-phosphate deacetylase</fullName>
    </submittedName>
</protein>
<evidence type="ECO:0000256" key="4">
    <source>
        <dbReference type="ARBA" id="ARBA00023277"/>
    </source>
</evidence>
<dbReference type="InterPro" id="IPR003764">
    <property type="entry name" value="GlcNAc_6-P_deAcase"/>
</dbReference>
<evidence type="ECO:0000313" key="8">
    <source>
        <dbReference type="Proteomes" id="UP001161405"/>
    </source>
</evidence>
<comment type="caution">
    <text evidence="7">The sequence shown here is derived from an EMBL/GenBank/DDBJ whole genome shotgun (WGS) entry which is preliminary data.</text>
</comment>
<keyword evidence="2" id="KW-0479">Metal-binding</keyword>
<organism evidence="7 8">
    <name type="scientific">Maritalea porphyrae</name>
    <dbReference type="NCBI Taxonomy" id="880732"/>
    <lineage>
        <taxon>Bacteria</taxon>
        <taxon>Pseudomonadati</taxon>
        <taxon>Pseudomonadota</taxon>
        <taxon>Alphaproteobacteria</taxon>
        <taxon>Hyphomicrobiales</taxon>
        <taxon>Devosiaceae</taxon>
        <taxon>Maritalea</taxon>
    </lineage>
</organism>
<gene>
    <name evidence="7" type="primary">nagA</name>
    <name evidence="7" type="ORF">GCM10007879_18800</name>
</gene>
<dbReference type="CDD" id="cd00854">
    <property type="entry name" value="NagA"/>
    <property type="match status" value="1"/>
</dbReference>
<dbReference type="Gene3D" id="3.20.20.140">
    <property type="entry name" value="Metal-dependent hydrolases"/>
    <property type="match status" value="1"/>
</dbReference>
<dbReference type="NCBIfam" id="TIGR00221">
    <property type="entry name" value="nagA"/>
    <property type="match status" value="1"/>
</dbReference>
<reference evidence="7" key="2">
    <citation type="submission" date="2023-01" db="EMBL/GenBank/DDBJ databases">
        <title>Draft genome sequence of Maritalea porphyrae strain NBRC 107169.</title>
        <authorList>
            <person name="Sun Q."/>
            <person name="Mori K."/>
        </authorList>
    </citation>
    <scope>NUCLEOTIDE SEQUENCE</scope>
    <source>
        <strain evidence="7">NBRC 107169</strain>
    </source>
</reference>
<dbReference type="InterPro" id="IPR011059">
    <property type="entry name" value="Metal-dep_hydrolase_composite"/>
</dbReference>
<keyword evidence="8" id="KW-1185">Reference proteome</keyword>
<dbReference type="RefSeq" id="WP_284363924.1">
    <property type="nucleotide sequence ID" value="NZ_BSNI01000002.1"/>
</dbReference>
<dbReference type="InterPro" id="IPR006680">
    <property type="entry name" value="Amidohydro-rel"/>
</dbReference>
<dbReference type="PANTHER" id="PTHR11113">
    <property type="entry name" value="N-ACETYLGLUCOSAMINE-6-PHOSPHATE DEACETYLASE"/>
    <property type="match status" value="1"/>
</dbReference>
<proteinExistence type="inferred from homology"/>
<dbReference type="EMBL" id="BSNI01000002">
    <property type="protein sequence ID" value="GLQ17631.1"/>
    <property type="molecule type" value="Genomic_DNA"/>
</dbReference>
<dbReference type="SUPFAM" id="SSF51338">
    <property type="entry name" value="Composite domain of metallo-dependent hydrolases"/>
    <property type="match status" value="1"/>
</dbReference>
<dbReference type="InterPro" id="IPR032466">
    <property type="entry name" value="Metal_Hydrolase"/>
</dbReference>
<keyword evidence="3 5" id="KW-0378">Hydrolase</keyword>
<comment type="similarity">
    <text evidence="1 5">Belongs to the metallo-dependent hydrolases superfamily. NagA family.</text>
</comment>
<keyword evidence="4 5" id="KW-0119">Carbohydrate metabolism</keyword>
<feature type="domain" description="Amidohydrolase-related" evidence="6">
    <location>
        <begin position="69"/>
        <end position="394"/>
    </location>
</feature>
<evidence type="ECO:0000256" key="1">
    <source>
        <dbReference type="ARBA" id="ARBA00010716"/>
    </source>
</evidence>